<reference evidence="9 10" key="1">
    <citation type="journal article" date="2023" name="BMC Biol.">
        <title>The compact genome of the sponge Oopsacas minuta (Hexactinellida) is lacking key metazoan core genes.</title>
        <authorList>
            <person name="Santini S."/>
            <person name="Schenkelaars Q."/>
            <person name="Jourda C."/>
            <person name="Duchesne M."/>
            <person name="Belahbib H."/>
            <person name="Rocher C."/>
            <person name="Selva M."/>
            <person name="Riesgo A."/>
            <person name="Vervoort M."/>
            <person name="Leys S.P."/>
            <person name="Kodjabachian L."/>
            <person name="Le Bivic A."/>
            <person name="Borchiellini C."/>
            <person name="Claverie J.M."/>
            <person name="Renard E."/>
        </authorList>
    </citation>
    <scope>NUCLEOTIDE SEQUENCE [LARGE SCALE GENOMIC DNA]</scope>
    <source>
        <strain evidence="9">SPO-2</strain>
    </source>
</reference>
<dbReference type="Pfam" id="PF01421">
    <property type="entry name" value="Reprolysin"/>
    <property type="match status" value="1"/>
</dbReference>
<dbReference type="Pfam" id="PF00200">
    <property type="entry name" value="Disintegrin"/>
    <property type="match status" value="1"/>
</dbReference>
<dbReference type="InterPro" id="IPR001590">
    <property type="entry name" value="Peptidase_M12B"/>
</dbReference>
<evidence type="ECO:0000256" key="4">
    <source>
        <dbReference type="SAM" id="MobiDB-lite"/>
    </source>
</evidence>
<dbReference type="InterPro" id="IPR034027">
    <property type="entry name" value="Reprolysin_adamalysin"/>
</dbReference>
<evidence type="ECO:0000256" key="1">
    <source>
        <dbReference type="ARBA" id="ARBA00023157"/>
    </source>
</evidence>
<feature type="disulfide bond" evidence="3">
    <location>
        <begin position="368"/>
        <end position="392"/>
    </location>
</feature>
<dbReference type="InterPro" id="IPR036436">
    <property type="entry name" value="Disintegrin_dom_sf"/>
</dbReference>
<accession>A0AAV7K6X7</accession>
<dbReference type="GO" id="GO:0004222">
    <property type="term" value="F:metalloendopeptidase activity"/>
    <property type="evidence" value="ECO:0007669"/>
    <property type="project" value="InterPro"/>
</dbReference>
<evidence type="ECO:0000259" key="8">
    <source>
        <dbReference type="PROSITE" id="PS50215"/>
    </source>
</evidence>
<dbReference type="InterPro" id="IPR006586">
    <property type="entry name" value="ADAM_Cys-rich"/>
</dbReference>
<dbReference type="SUPFAM" id="SSF55486">
    <property type="entry name" value="Metalloproteases ('zincins'), catalytic domain"/>
    <property type="match status" value="1"/>
</dbReference>
<dbReference type="AlphaFoldDB" id="A0AAV7K6X7"/>
<proteinExistence type="predicted"/>
<keyword evidence="5" id="KW-1133">Transmembrane helix</keyword>
<dbReference type="Gene3D" id="4.10.70.10">
    <property type="entry name" value="Disintegrin domain"/>
    <property type="match status" value="1"/>
</dbReference>
<dbReference type="PROSITE" id="PS50215">
    <property type="entry name" value="ADAM_MEPRO"/>
    <property type="match status" value="1"/>
</dbReference>
<evidence type="ECO:0000256" key="6">
    <source>
        <dbReference type="SAM" id="SignalP"/>
    </source>
</evidence>
<dbReference type="GO" id="GO:0046872">
    <property type="term" value="F:metal ion binding"/>
    <property type="evidence" value="ECO:0007669"/>
    <property type="project" value="UniProtKB-KW"/>
</dbReference>
<feature type="signal peptide" evidence="6">
    <location>
        <begin position="1"/>
        <end position="19"/>
    </location>
</feature>
<keyword evidence="3" id="KW-0862">Zinc</keyword>
<evidence type="ECO:0000313" key="10">
    <source>
        <dbReference type="Proteomes" id="UP001165289"/>
    </source>
</evidence>
<feature type="compositionally biased region" description="Polar residues" evidence="4">
    <location>
        <begin position="757"/>
        <end position="767"/>
    </location>
</feature>
<dbReference type="Gene3D" id="3.40.390.10">
    <property type="entry name" value="Collagenase (Catalytic Domain)"/>
    <property type="match status" value="1"/>
</dbReference>
<dbReference type="PROSITE" id="PS50214">
    <property type="entry name" value="DISINTEGRIN_2"/>
    <property type="match status" value="1"/>
</dbReference>
<dbReference type="SMART" id="SM00608">
    <property type="entry name" value="ACR"/>
    <property type="match status" value="1"/>
</dbReference>
<gene>
    <name evidence="9" type="ORF">LOD99_11242</name>
</gene>
<comment type="caution">
    <text evidence="3">Lacks conserved residue(s) required for the propagation of feature annotation.</text>
</comment>
<organism evidence="9 10">
    <name type="scientific">Oopsacas minuta</name>
    <dbReference type="NCBI Taxonomy" id="111878"/>
    <lineage>
        <taxon>Eukaryota</taxon>
        <taxon>Metazoa</taxon>
        <taxon>Porifera</taxon>
        <taxon>Hexactinellida</taxon>
        <taxon>Hexasterophora</taxon>
        <taxon>Lyssacinosida</taxon>
        <taxon>Leucopsacidae</taxon>
        <taxon>Oopsacas</taxon>
    </lineage>
</organism>
<dbReference type="InterPro" id="IPR018358">
    <property type="entry name" value="Disintegrin_CS"/>
</dbReference>
<dbReference type="SUPFAM" id="SSF57552">
    <property type="entry name" value="Blood coagulation inhibitor (disintegrin)"/>
    <property type="match status" value="1"/>
</dbReference>
<feature type="domain" description="Peptidase M12B" evidence="8">
    <location>
        <begin position="208"/>
        <end position="413"/>
    </location>
</feature>
<dbReference type="PROSITE" id="PS00427">
    <property type="entry name" value="DISINTEGRIN_1"/>
    <property type="match status" value="1"/>
</dbReference>
<feature type="active site" evidence="3">
    <location>
        <position position="350"/>
    </location>
</feature>
<feature type="transmembrane region" description="Helical" evidence="5">
    <location>
        <begin position="690"/>
        <end position="716"/>
    </location>
</feature>
<dbReference type="PANTHER" id="PTHR11905">
    <property type="entry name" value="ADAM A DISINTEGRIN AND METALLOPROTEASE DOMAIN"/>
    <property type="match status" value="1"/>
</dbReference>
<evidence type="ECO:0000256" key="5">
    <source>
        <dbReference type="SAM" id="Phobius"/>
    </source>
</evidence>
<feature type="region of interest" description="Disordered" evidence="4">
    <location>
        <begin position="751"/>
        <end position="810"/>
    </location>
</feature>
<dbReference type="EMBL" id="JAKMXF010000132">
    <property type="protein sequence ID" value="KAI6657017.1"/>
    <property type="molecule type" value="Genomic_DNA"/>
</dbReference>
<sequence>MYHTLRFLLFISVVSLATGHIPRDGVHELAKRRASKYELVSVTQLEGNQPMKSLSTHQGTSLHKHKTTFHLLIGNHDNRNATEMTIDLELNFELIASNFRFYSTNNVTLLHEVSSGYQHCYYHGVVRGVSGSRVSISTCKNGISGFIFDSTDLYQLEQYGDEGVHFMYLSEDAVGEGEVCGVAEDSPISHVNSFRQKLLRNRRDQANKFVEFYLVMDNAHYILTGSDTSISRQYAIEVANHMDFIYRSIGVRIALVGAEVWSTTDFITTSGDLDILLEQWVRYLPTLINTKADDGLVIDNAHIITGLSNSQSNVIGKAPLNSMCLSASGGVNRDTTGSLPTRIATTLSHEMGHNFGMNHDEGRACYDCPDENRGCVMNAFLRNPSPSDFSTCSVDDLHTALASGVGTCIYNPPPRLFTDPICGNAFVEEGEECDCGSDTECPDIDPCCQPGVCELYPWAECGSGDCCHNCTYSEKGIVCREQSGDCDIQEECNGLDNICPDNLFRRNGLECFSNGVGSFCYEGDCRTLLDQCNYVWGPDAGVADDICFDRVNILGDQYGNCGIDEQGFYKPCLPSNVKCGKLHCDVARDATPVLLGSYTVTYYQYPNAFCTAISISSSDMPDPGFVSEGTMCDTTSVCVMGVCTNVSTLPHTPCPVGNNGLECSGLTECSNSGVCVGLDIMIIPISHNSVVIPVVVMIIIVLAFVIAGVLIGYWLYKKRNVSSKPSTSTGRRSRGESLSEYVTSKFNSLPKYKNMPQFKNSVNTSESDPPPKPQNKPSRVVPRIPAPTQPPPRLQKTSGSGPPIPVKPNL</sequence>
<evidence type="ECO:0000313" key="9">
    <source>
        <dbReference type="EMBL" id="KAI6657017.1"/>
    </source>
</evidence>
<dbReference type="InterPro" id="IPR024079">
    <property type="entry name" value="MetalloPept_cat_dom_sf"/>
</dbReference>
<protein>
    <submittedName>
        <fullName evidence="9">Uncharacterized protein</fullName>
    </submittedName>
</protein>
<keyword evidence="10" id="KW-1185">Reference proteome</keyword>
<comment type="caution">
    <text evidence="9">The sequence shown here is derived from an EMBL/GenBank/DDBJ whole genome shotgun (WGS) entry which is preliminary data.</text>
</comment>
<feature type="binding site" evidence="3">
    <location>
        <position position="349"/>
    </location>
    <ligand>
        <name>Zn(2+)</name>
        <dbReference type="ChEBI" id="CHEBI:29105"/>
        <note>catalytic</note>
    </ligand>
</feature>
<feature type="binding site" evidence="3">
    <location>
        <position position="353"/>
    </location>
    <ligand>
        <name>Zn(2+)</name>
        <dbReference type="ChEBI" id="CHEBI:29105"/>
        <note>catalytic</note>
    </ligand>
</feature>
<dbReference type="FunFam" id="4.10.70.10:FF:000003">
    <property type="entry name" value="Disintegrin and metalloproteinase domain-containing protein 17"/>
    <property type="match status" value="1"/>
</dbReference>
<feature type="chain" id="PRO_5043865889" evidence="6">
    <location>
        <begin position="20"/>
        <end position="810"/>
    </location>
</feature>
<evidence type="ECO:0000256" key="2">
    <source>
        <dbReference type="PROSITE-ProRule" id="PRU00068"/>
    </source>
</evidence>
<feature type="disulfide bond" evidence="2">
    <location>
        <begin position="479"/>
        <end position="499"/>
    </location>
</feature>
<feature type="binding site" evidence="3">
    <location>
        <position position="359"/>
    </location>
    <ligand>
        <name>Zn(2+)</name>
        <dbReference type="ChEBI" id="CHEBI:29105"/>
        <note>catalytic</note>
    </ligand>
</feature>
<dbReference type="Proteomes" id="UP001165289">
    <property type="component" value="Unassembled WGS sequence"/>
</dbReference>
<dbReference type="InterPro" id="IPR001762">
    <property type="entry name" value="Disintegrin_dom"/>
</dbReference>
<feature type="domain" description="Disintegrin" evidence="7">
    <location>
        <begin position="419"/>
        <end position="507"/>
    </location>
</feature>
<dbReference type="FunFam" id="3.40.390.10:FF:000002">
    <property type="entry name" value="Disintegrin and metalloproteinase domain-containing protein 22"/>
    <property type="match status" value="1"/>
</dbReference>
<dbReference type="PANTHER" id="PTHR11905:SF247">
    <property type="entry name" value="PEPTIDASE M12B DOMAIN-CONTAINING PROTEIN"/>
    <property type="match status" value="1"/>
</dbReference>
<dbReference type="SMART" id="SM00050">
    <property type="entry name" value="DISIN"/>
    <property type="match status" value="1"/>
</dbReference>
<evidence type="ECO:0000256" key="3">
    <source>
        <dbReference type="PROSITE-ProRule" id="PRU00276"/>
    </source>
</evidence>
<keyword evidence="3" id="KW-0479">Metal-binding</keyword>
<dbReference type="Pfam" id="PF08516">
    <property type="entry name" value="ADAM_CR"/>
    <property type="match status" value="1"/>
</dbReference>
<dbReference type="GO" id="GO:0006508">
    <property type="term" value="P:proteolysis"/>
    <property type="evidence" value="ECO:0007669"/>
    <property type="project" value="InterPro"/>
</dbReference>
<keyword evidence="6" id="KW-0732">Signal</keyword>
<keyword evidence="1 3" id="KW-1015">Disulfide bond</keyword>
<dbReference type="CDD" id="cd04269">
    <property type="entry name" value="ZnMc_adamalysin_II_like"/>
    <property type="match status" value="1"/>
</dbReference>
<keyword evidence="5" id="KW-0812">Transmembrane</keyword>
<keyword evidence="5" id="KW-0472">Membrane</keyword>
<name>A0AAV7K6X7_9METZ</name>
<evidence type="ECO:0000259" key="7">
    <source>
        <dbReference type="PROSITE" id="PS50214"/>
    </source>
</evidence>
<feature type="compositionally biased region" description="Pro residues" evidence="4">
    <location>
        <begin position="784"/>
        <end position="793"/>
    </location>
</feature>